<reference evidence="3" key="1">
    <citation type="journal article" date="2019" name="Int. J. Syst. Evol. Microbiol.">
        <title>The Global Catalogue of Microorganisms (GCM) 10K type strain sequencing project: providing services to taxonomists for standard genome sequencing and annotation.</title>
        <authorList>
            <consortium name="The Broad Institute Genomics Platform"/>
            <consortium name="The Broad Institute Genome Sequencing Center for Infectious Disease"/>
            <person name="Wu L."/>
            <person name="Ma J."/>
        </authorList>
    </citation>
    <scope>NUCLEOTIDE SEQUENCE [LARGE SCALE GENOMIC DNA]</scope>
    <source>
        <strain evidence="3">JCM 17593</strain>
    </source>
</reference>
<feature type="region of interest" description="Disordered" evidence="1">
    <location>
        <begin position="60"/>
        <end position="100"/>
    </location>
</feature>
<evidence type="ECO:0000313" key="2">
    <source>
        <dbReference type="EMBL" id="GAA4186561.1"/>
    </source>
</evidence>
<protein>
    <recommendedName>
        <fullName evidence="4">DNA (cytosine-5-)-methyltransferase</fullName>
    </recommendedName>
</protein>
<evidence type="ECO:0000256" key="1">
    <source>
        <dbReference type="SAM" id="MobiDB-lite"/>
    </source>
</evidence>
<comment type="caution">
    <text evidence="2">The sequence shown here is derived from an EMBL/GenBank/DDBJ whole genome shotgun (WGS) entry which is preliminary data.</text>
</comment>
<dbReference type="Proteomes" id="UP001500213">
    <property type="component" value="Unassembled WGS sequence"/>
</dbReference>
<accession>A0ABP8AMR7</accession>
<sequence length="135" mass="14525">MLPGDLCQDVSTVGNMARLAHRARSSSWAHIATAVVALHPEYVLIENVLGLLAASRSVRGQCPTQPRARKPRQCNHSRGGTKPVGPRRGDFDGLPPGHLAEIERHPTKALRCHAGHRESATAAKGVRLPTHLSSL</sequence>
<feature type="region of interest" description="Disordered" evidence="1">
    <location>
        <begin position="114"/>
        <end position="135"/>
    </location>
</feature>
<dbReference type="EMBL" id="BAABBX010000007">
    <property type="protein sequence ID" value="GAA4186561.1"/>
    <property type="molecule type" value="Genomic_DNA"/>
</dbReference>
<gene>
    <name evidence="2" type="ORF">GCM10022288_10330</name>
</gene>
<name>A0ABP8AMR7_9MICO</name>
<dbReference type="InterPro" id="IPR029063">
    <property type="entry name" value="SAM-dependent_MTases_sf"/>
</dbReference>
<keyword evidence="3" id="KW-1185">Reference proteome</keyword>
<evidence type="ECO:0000313" key="3">
    <source>
        <dbReference type="Proteomes" id="UP001500213"/>
    </source>
</evidence>
<proteinExistence type="predicted"/>
<organism evidence="2 3">
    <name type="scientific">Gryllotalpicola kribbensis</name>
    <dbReference type="NCBI Taxonomy" id="993084"/>
    <lineage>
        <taxon>Bacteria</taxon>
        <taxon>Bacillati</taxon>
        <taxon>Actinomycetota</taxon>
        <taxon>Actinomycetes</taxon>
        <taxon>Micrococcales</taxon>
        <taxon>Microbacteriaceae</taxon>
        <taxon>Gryllotalpicola</taxon>
    </lineage>
</organism>
<dbReference type="Gene3D" id="3.40.50.150">
    <property type="entry name" value="Vaccinia Virus protein VP39"/>
    <property type="match status" value="1"/>
</dbReference>
<evidence type="ECO:0008006" key="4">
    <source>
        <dbReference type="Google" id="ProtNLM"/>
    </source>
</evidence>
<dbReference type="SUPFAM" id="SSF53335">
    <property type="entry name" value="S-adenosyl-L-methionine-dependent methyltransferases"/>
    <property type="match status" value="1"/>
</dbReference>